<comment type="caution">
    <text evidence="9">The sequence shown here is derived from an EMBL/GenBank/DDBJ whole genome shotgun (WGS) entry which is preliminary data.</text>
</comment>
<evidence type="ECO:0000256" key="6">
    <source>
        <dbReference type="SAM" id="Phobius"/>
    </source>
</evidence>
<dbReference type="Pfam" id="PF03772">
    <property type="entry name" value="Competence"/>
    <property type="match status" value="1"/>
</dbReference>
<feature type="domain" description="ComEC/Rec2-related protein" evidence="7">
    <location>
        <begin position="232"/>
        <end position="500"/>
    </location>
</feature>
<evidence type="ECO:0000313" key="10">
    <source>
        <dbReference type="Proteomes" id="UP001319104"/>
    </source>
</evidence>
<feature type="transmembrane region" description="Helical" evidence="6">
    <location>
        <begin position="32"/>
        <end position="50"/>
    </location>
</feature>
<dbReference type="InterPro" id="IPR052159">
    <property type="entry name" value="Competence_DNA_uptake"/>
</dbReference>
<feature type="transmembrane region" description="Helical" evidence="6">
    <location>
        <begin position="357"/>
        <end position="377"/>
    </location>
</feature>
<dbReference type="PANTHER" id="PTHR30619">
    <property type="entry name" value="DNA INTERNALIZATION/COMPETENCE PROTEIN COMEC/REC2"/>
    <property type="match status" value="1"/>
</dbReference>
<dbReference type="NCBIfam" id="TIGR00360">
    <property type="entry name" value="ComEC_N-term"/>
    <property type="match status" value="1"/>
</dbReference>
<feature type="transmembrane region" description="Helical" evidence="6">
    <location>
        <begin position="286"/>
        <end position="306"/>
    </location>
</feature>
<keyword evidence="10" id="KW-1185">Reference proteome</keyword>
<dbReference type="InterPro" id="IPR004477">
    <property type="entry name" value="ComEC_N"/>
</dbReference>
<proteinExistence type="predicted"/>
<feature type="transmembrane region" description="Helical" evidence="6">
    <location>
        <begin position="383"/>
        <end position="408"/>
    </location>
</feature>
<keyword evidence="3 6" id="KW-0812">Transmembrane</keyword>
<dbReference type="PANTHER" id="PTHR30619:SF1">
    <property type="entry name" value="RECOMBINATION PROTEIN 2"/>
    <property type="match status" value="1"/>
</dbReference>
<evidence type="ECO:0000256" key="5">
    <source>
        <dbReference type="ARBA" id="ARBA00023136"/>
    </source>
</evidence>
<feature type="transmembrane region" description="Helical" evidence="6">
    <location>
        <begin position="445"/>
        <end position="466"/>
    </location>
</feature>
<evidence type="ECO:0000313" key="9">
    <source>
        <dbReference type="EMBL" id="MBS9523925.1"/>
    </source>
</evidence>
<feature type="transmembrane region" description="Helical" evidence="6">
    <location>
        <begin position="420"/>
        <end position="439"/>
    </location>
</feature>
<sequence length="555" mass="62344">MLHFGDYPFVRYTVFFTLGILCYAWMGELEIYWLYGGFLFCFAGYYFLLSQSLFQKGFSQKLPLSIAAYAVCFSFGLVLSGKQDVLRNPIHIVNAEEVKAWIGVAQDRDEPKPKSNRNLVNILEVEIAEGWVKSEGRVIIYHKDSLNPGDVILVGQPLQRATGFANSEGFDYPKFLARQQIFHSMFVSDLKVIDKVSNNPLRFFFEDWRGYYAEQIELYLPSESSRQIAKALLLGQKRNLDKEITEAFSTAGAMHVLAVSGLHVGIIYGFFFLFFKPNDLPTFKRFLFLSGLIILIWGYAFVTGLSPSVLRSATMFTLMALAQMQSRSPSIFNAVAISAMLILVFDPNMVYNVGFQLSYAALLGILLFQPLIVKLWLPKNRVLGYFWVITSVGIAAQLGTFPISGYYFQQFPVYFMFSNLVAIPGAFFIMAIGIPFLLLSGWTFAAIWLGKGLGLLIGGFNAAMFFIQDLPYSKIANIGMDGFEIFGYYVLVSLMLLLFHAPNRKVLIGIMLLVFLGGVHNWVKVIGSGKPGLIKPLDKSVSLLKDKSLDKLTLD</sequence>
<dbReference type="RefSeq" id="WP_213944797.1">
    <property type="nucleotide sequence ID" value="NZ_JAHCMY010000003.1"/>
</dbReference>
<protein>
    <submittedName>
        <fullName evidence="9">ComEC family competence protein</fullName>
    </submittedName>
</protein>
<feature type="transmembrane region" description="Helical" evidence="6">
    <location>
        <begin position="62"/>
        <end position="81"/>
    </location>
</feature>
<dbReference type="AlphaFoldDB" id="A0AAP2G3X1"/>
<reference evidence="9 10" key="1">
    <citation type="submission" date="2021-05" db="EMBL/GenBank/DDBJ databases">
        <authorList>
            <person name="Zhang Z.D."/>
            <person name="Osman G."/>
        </authorList>
    </citation>
    <scope>NUCLEOTIDE SEQUENCE [LARGE SCALE GENOMIC DNA]</scope>
    <source>
        <strain evidence="9 10">KCTC 32217</strain>
    </source>
</reference>
<evidence type="ECO:0000256" key="2">
    <source>
        <dbReference type="ARBA" id="ARBA00022475"/>
    </source>
</evidence>
<feature type="transmembrane region" description="Helical" evidence="6">
    <location>
        <begin position="9"/>
        <end position="26"/>
    </location>
</feature>
<keyword evidence="5 6" id="KW-0472">Membrane</keyword>
<evidence type="ECO:0000259" key="8">
    <source>
        <dbReference type="Pfam" id="PF13567"/>
    </source>
</evidence>
<organism evidence="9 10">
    <name type="scientific">Litoribacter ruber</name>
    <dbReference type="NCBI Taxonomy" id="702568"/>
    <lineage>
        <taxon>Bacteria</taxon>
        <taxon>Pseudomonadati</taxon>
        <taxon>Bacteroidota</taxon>
        <taxon>Cytophagia</taxon>
        <taxon>Cytophagales</taxon>
        <taxon>Cyclobacteriaceae</taxon>
        <taxon>Litoribacter</taxon>
    </lineage>
</organism>
<feature type="transmembrane region" description="Helical" evidence="6">
    <location>
        <begin position="326"/>
        <end position="345"/>
    </location>
</feature>
<name>A0AAP2G3X1_9BACT</name>
<dbReference type="GO" id="GO:0005886">
    <property type="term" value="C:plasma membrane"/>
    <property type="evidence" value="ECO:0007669"/>
    <property type="project" value="UniProtKB-SubCell"/>
</dbReference>
<evidence type="ECO:0000259" key="7">
    <source>
        <dbReference type="Pfam" id="PF03772"/>
    </source>
</evidence>
<gene>
    <name evidence="9" type="ORF">KI659_07850</name>
</gene>
<keyword evidence="2" id="KW-1003">Cell membrane</keyword>
<dbReference type="Pfam" id="PF13567">
    <property type="entry name" value="DUF4131"/>
    <property type="match status" value="1"/>
</dbReference>
<dbReference type="Proteomes" id="UP001319104">
    <property type="component" value="Unassembled WGS sequence"/>
</dbReference>
<feature type="transmembrane region" description="Helical" evidence="6">
    <location>
        <begin position="506"/>
        <end position="523"/>
    </location>
</feature>
<dbReference type="InterPro" id="IPR025405">
    <property type="entry name" value="DUF4131"/>
</dbReference>
<evidence type="ECO:0000256" key="4">
    <source>
        <dbReference type="ARBA" id="ARBA00022989"/>
    </source>
</evidence>
<dbReference type="EMBL" id="JAHCMY010000003">
    <property type="protein sequence ID" value="MBS9523925.1"/>
    <property type="molecule type" value="Genomic_DNA"/>
</dbReference>
<evidence type="ECO:0000256" key="3">
    <source>
        <dbReference type="ARBA" id="ARBA00022692"/>
    </source>
</evidence>
<feature type="transmembrane region" description="Helical" evidence="6">
    <location>
        <begin position="478"/>
        <end position="500"/>
    </location>
</feature>
<accession>A0AAP2G3X1</accession>
<evidence type="ECO:0000256" key="1">
    <source>
        <dbReference type="ARBA" id="ARBA00004651"/>
    </source>
</evidence>
<feature type="transmembrane region" description="Helical" evidence="6">
    <location>
        <begin position="252"/>
        <end position="274"/>
    </location>
</feature>
<keyword evidence="4 6" id="KW-1133">Transmembrane helix</keyword>
<feature type="domain" description="DUF4131" evidence="8">
    <location>
        <begin position="30"/>
        <end position="189"/>
    </location>
</feature>
<comment type="subcellular location">
    <subcellularLocation>
        <location evidence="1">Cell membrane</location>
        <topology evidence="1">Multi-pass membrane protein</topology>
    </subcellularLocation>
</comment>